<dbReference type="PANTHER" id="PTHR48005">
    <property type="entry name" value="LEUCINE RICH REPEAT KINASE 2"/>
    <property type="match status" value="1"/>
</dbReference>
<evidence type="ECO:0000256" key="8">
    <source>
        <dbReference type="ARBA" id="ARBA00022729"/>
    </source>
</evidence>
<dbReference type="InterPro" id="IPR051420">
    <property type="entry name" value="Ser_Thr_Kinases_DiverseReg"/>
</dbReference>
<evidence type="ECO:0000256" key="6">
    <source>
        <dbReference type="ARBA" id="ARBA00022679"/>
    </source>
</evidence>
<evidence type="ECO:0000256" key="4">
    <source>
        <dbReference type="ARBA" id="ARBA00022553"/>
    </source>
</evidence>
<evidence type="ECO:0000256" key="12">
    <source>
        <dbReference type="ARBA" id="ARBA00022840"/>
    </source>
</evidence>
<evidence type="ECO:0000256" key="1">
    <source>
        <dbReference type="ARBA" id="ARBA00004479"/>
    </source>
</evidence>
<proteinExistence type="predicted"/>
<keyword evidence="12 19" id="KW-0067">ATP-binding</keyword>
<feature type="domain" description="Protein kinase" evidence="21">
    <location>
        <begin position="111"/>
        <end position="228"/>
    </location>
</feature>
<dbReference type="GO" id="GO:0016020">
    <property type="term" value="C:membrane"/>
    <property type="evidence" value="ECO:0007669"/>
    <property type="project" value="UniProtKB-SubCell"/>
</dbReference>
<evidence type="ECO:0000256" key="19">
    <source>
        <dbReference type="PROSITE-ProRule" id="PRU10141"/>
    </source>
</evidence>
<keyword evidence="9" id="KW-0677">Repeat</keyword>
<evidence type="ECO:0000313" key="23">
    <source>
        <dbReference type="Proteomes" id="UP001206925"/>
    </source>
</evidence>
<accession>A0AAD5GGE2</accession>
<sequence>SLNDNLTAIYRPSPSFVQDGEIGLSCNDFSEQLKCKEHMPRHKLLHRLTVFLPIILGLCFLLILVYVCYKKHKDTKQNIQPETKKHGNVCSILNYDGTIAYEDFITATEDFDLKYCIGTGGYGSVYEAKLPNGKTFALKKLHRFEAEQPAFIQSFKNEVQVLTDLRHKNIVRLYELAYNMMVTEKCDVYSFGVVALEAIGGKHPGDLLSSLNYLTTHDTNNHFNRRYS</sequence>
<evidence type="ECO:0000256" key="16">
    <source>
        <dbReference type="ARBA" id="ARBA00023180"/>
    </source>
</evidence>
<keyword evidence="16" id="KW-0325">Glycoprotein</keyword>
<name>A0AAD5GGE2_AMBAR</name>
<gene>
    <name evidence="22" type="ORF">M8C21_019857</name>
</gene>
<dbReference type="PANTHER" id="PTHR48005:SF16">
    <property type="entry name" value="MDIS1-INTERACTING RECEPTOR LIKE KINASE 2-LIKE ISOFORM X1"/>
    <property type="match status" value="1"/>
</dbReference>
<dbReference type="Pfam" id="PF00069">
    <property type="entry name" value="Pkinase"/>
    <property type="match status" value="1"/>
</dbReference>
<dbReference type="EC" id="2.7.11.1" evidence="2"/>
<keyword evidence="10 19" id="KW-0547">Nucleotide-binding</keyword>
<evidence type="ECO:0000256" key="18">
    <source>
        <dbReference type="ARBA" id="ARBA00048679"/>
    </source>
</evidence>
<evidence type="ECO:0000256" key="11">
    <source>
        <dbReference type="ARBA" id="ARBA00022777"/>
    </source>
</evidence>
<evidence type="ECO:0000256" key="5">
    <source>
        <dbReference type="ARBA" id="ARBA00022614"/>
    </source>
</evidence>
<keyword evidence="3" id="KW-0723">Serine/threonine-protein kinase</keyword>
<dbReference type="Proteomes" id="UP001206925">
    <property type="component" value="Unassembled WGS sequence"/>
</dbReference>
<keyword evidence="11" id="KW-0418">Kinase</keyword>
<dbReference type="SUPFAM" id="SSF56112">
    <property type="entry name" value="Protein kinase-like (PK-like)"/>
    <property type="match status" value="1"/>
</dbReference>
<keyword evidence="14 20" id="KW-0472">Membrane</keyword>
<dbReference type="Gene3D" id="3.30.200.20">
    <property type="entry name" value="Phosphorylase Kinase, domain 1"/>
    <property type="match status" value="1"/>
</dbReference>
<keyword evidence="5" id="KW-0433">Leucine-rich repeat</keyword>
<evidence type="ECO:0000256" key="3">
    <source>
        <dbReference type="ARBA" id="ARBA00022527"/>
    </source>
</evidence>
<feature type="binding site" evidence="19">
    <location>
        <position position="139"/>
    </location>
    <ligand>
        <name>ATP</name>
        <dbReference type="ChEBI" id="CHEBI:30616"/>
    </ligand>
</feature>
<reference evidence="22" key="1">
    <citation type="submission" date="2022-06" db="EMBL/GenBank/DDBJ databases">
        <title>Uncovering the hologenomic basis of an extraordinary plant invasion.</title>
        <authorList>
            <person name="Bieker V.C."/>
            <person name="Martin M.D."/>
            <person name="Gilbert T."/>
            <person name="Hodgins K."/>
            <person name="Battlay P."/>
            <person name="Petersen B."/>
            <person name="Wilson J."/>
        </authorList>
    </citation>
    <scope>NUCLEOTIDE SEQUENCE</scope>
    <source>
        <strain evidence="22">AA19_3_7</strain>
        <tissue evidence="22">Leaf</tissue>
    </source>
</reference>
<keyword evidence="7 20" id="KW-0812">Transmembrane</keyword>
<dbReference type="PROSITE" id="PS50011">
    <property type="entry name" value="PROTEIN_KINASE_DOM"/>
    <property type="match status" value="1"/>
</dbReference>
<evidence type="ECO:0000256" key="7">
    <source>
        <dbReference type="ARBA" id="ARBA00022692"/>
    </source>
</evidence>
<dbReference type="GO" id="GO:0005524">
    <property type="term" value="F:ATP binding"/>
    <property type="evidence" value="ECO:0007669"/>
    <property type="project" value="UniProtKB-UniRule"/>
</dbReference>
<evidence type="ECO:0000313" key="22">
    <source>
        <dbReference type="EMBL" id="KAI7741580.1"/>
    </source>
</evidence>
<evidence type="ECO:0000256" key="10">
    <source>
        <dbReference type="ARBA" id="ARBA00022741"/>
    </source>
</evidence>
<evidence type="ECO:0000256" key="14">
    <source>
        <dbReference type="ARBA" id="ARBA00023136"/>
    </source>
</evidence>
<comment type="subcellular location">
    <subcellularLocation>
        <location evidence="1">Membrane</location>
        <topology evidence="1">Single-pass type I membrane protein</topology>
    </subcellularLocation>
</comment>
<evidence type="ECO:0000256" key="9">
    <source>
        <dbReference type="ARBA" id="ARBA00022737"/>
    </source>
</evidence>
<keyword evidence="8" id="KW-0732">Signal</keyword>
<keyword evidence="15" id="KW-0675">Receptor</keyword>
<comment type="caution">
    <text evidence="22">The sequence shown here is derived from an EMBL/GenBank/DDBJ whole genome shotgun (WGS) entry which is preliminary data.</text>
</comment>
<evidence type="ECO:0000256" key="13">
    <source>
        <dbReference type="ARBA" id="ARBA00022989"/>
    </source>
</evidence>
<evidence type="ECO:0000256" key="17">
    <source>
        <dbReference type="ARBA" id="ARBA00047899"/>
    </source>
</evidence>
<dbReference type="FunFam" id="3.30.200.20:FF:000309">
    <property type="entry name" value="Leucine-rich repeat receptor protein kinase MSP1"/>
    <property type="match status" value="1"/>
</dbReference>
<dbReference type="PROSITE" id="PS00107">
    <property type="entry name" value="PROTEIN_KINASE_ATP"/>
    <property type="match status" value="1"/>
</dbReference>
<dbReference type="GO" id="GO:0004674">
    <property type="term" value="F:protein serine/threonine kinase activity"/>
    <property type="evidence" value="ECO:0007669"/>
    <property type="project" value="UniProtKB-KW"/>
</dbReference>
<evidence type="ECO:0000256" key="15">
    <source>
        <dbReference type="ARBA" id="ARBA00023170"/>
    </source>
</evidence>
<dbReference type="InterPro" id="IPR011009">
    <property type="entry name" value="Kinase-like_dom_sf"/>
</dbReference>
<evidence type="ECO:0000256" key="2">
    <source>
        <dbReference type="ARBA" id="ARBA00012513"/>
    </source>
</evidence>
<protein>
    <recommendedName>
        <fullName evidence="2">non-specific serine/threonine protein kinase</fullName>
        <ecNumber evidence="2">2.7.11.1</ecNumber>
    </recommendedName>
</protein>
<keyword evidence="13 20" id="KW-1133">Transmembrane helix</keyword>
<organism evidence="22 23">
    <name type="scientific">Ambrosia artemisiifolia</name>
    <name type="common">Common ragweed</name>
    <dbReference type="NCBI Taxonomy" id="4212"/>
    <lineage>
        <taxon>Eukaryota</taxon>
        <taxon>Viridiplantae</taxon>
        <taxon>Streptophyta</taxon>
        <taxon>Embryophyta</taxon>
        <taxon>Tracheophyta</taxon>
        <taxon>Spermatophyta</taxon>
        <taxon>Magnoliopsida</taxon>
        <taxon>eudicotyledons</taxon>
        <taxon>Gunneridae</taxon>
        <taxon>Pentapetalae</taxon>
        <taxon>asterids</taxon>
        <taxon>campanulids</taxon>
        <taxon>Asterales</taxon>
        <taxon>Asteraceae</taxon>
        <taxon>Asteroideae</taxon>
        <taxon>Heliantheae alliance</taxon>
        <taxon>Heliantheae</taxon>
        <taxon>Ambrosia</taxon>
    </lineage>
</organism>
<comment type="catalytic activity">
    <reaction evidence="18">
        <text>L-seryl-[protein] + ATP = O-phospho-L-seryl-[protein] + ADP + H(+)</text>
        <dbReference type="Rhea" id="RHEA:17989"/>
        <dbReference type="Rhea" id="RHEA-COMP:9863"/>
        <dbReference type="Rhea" id="RHEA-COMP:11604"/>
        <dbReference type="ChEBI" id="CHEBI:15378"/>
        <dbReference type="ChEBI" id="CHEBI:29999"/>
        <dbReference type="ChEBI" id="CHEBI:30616"/>
        <dbReference type="ChEBI" id="CHEBI:83421"/>
        <dbReference type="ChEBI" id="CHEBI:456216"/>
        <dbReference type="EC" id="2.7.11.1"/>
    </reaction>
</comment>
<evidence type="ECO:0000256" key="20">
    <source>
        <dbReference type="SAM" id="Phobius"/>
    </source>
</evidence>
<evidence type="ECO:0000259" key="21">
    <source>
        <dbReference type="PROSITE" id="PS50011"/>
    </source>
</evidence>
<keyword evidence="6" id="KW-0808">Transferase</keyword>
<dbReference type="AlphaFoldDB" id="A0AAD5GGE2"/>
<dbReference type="InterPro" id="IPR000719">
    <property type="entry name" value="Prot_kinase_dom"/>
</dbReference>
<keyword evidence="4" id="KW-0597">Phosphoprotein</keyword>
<dbReference type="EMBL" id="JAMZMK010008163">
    <property type="protein sequence ID" value="KAI7741580.1"/>
    <property type="molecule type" value="Genomic_DNA"/>
</dbReference>
<feature type="non-terminal residue" evidence="22">
    <location>
        <position position="228"/>
    </location>
</feature>
<feature type="transmembrane region" description="Helical" evidence="20">
    <location>
        <begin position="48"/>
        <end position="69"/>
    </location>
</feature>
<comment type="catalytic activity">
    <reaction evidence="17">
        <text>L-threonyl-[protein] + ATP = O-phospho-L-threonyl-[protein] + ADP + H(+)</text>
        <dbReference type="Rhea" id="RHEA:46608"/>
        <dbReference type="Rhea" id="RHEA-COMP:11060"/>
        <dbReference type="Rhea" id="RHEA-COMP:11605"/>
        <dbReference type="ChEBI" id="CHEBI:15378"/>
        <dbReference type="ChEBI" id="CHEBI:30013"/>
        <dbReference type="ChEBI" id="CHEBI:30616"/>
        <dbReference type="ChEBI" id="CHEBI:61977"/>
        <dbReference type="ChEBI" id="CHEBI:456216"/>
        <dbReference type="EC" id="2.7.11.1"/>
    </reaction>
</comment>
<dbReference type="InterPro" id="IPR017441">
    <property type="entry name" value="Protein_kinase_ATP_BS"/>
</dbReference>
<keyword evidence="23" id="KW-1185">Reference proteome</keyword>